<dbReference type="AlphaFoldDB" id="A0AAN9RS25"/>
<name>A0AAN9RS25_PSOTE</name>
<dbReference type="EMBL" id="JAYMYS010000010">
    <property type="protein sequence ID" value="KAK7379908.1"/>
    <property type="molecule type" value="Genomic_DNA"/>
</dbReference>
<reference evidence="1 2" key="1">
    <citation type="submission" date="2024-01" db="EMBL/GenBank/DDBJ databases">
        <title>The genomes of 5 underutilized Papilionoideae crops provide insights into root nodulation and disease resistanc.</title>
        <authorList>
            <person name="Jiang F."/>
        </authorList>
    </citation>
    <scope>NUCLEOTIDE SEQUENCE [LARGE SCALE GENOMIC DNA]</scope>
    <source>
        <strain evidence="1">DUOXIRENSHENG_FW03</strain>
        <tissue evidence="1">Leaves</tissue>
    </source>
</reference>
<proteinExistence type="predicted"/>
<evidence type="ECO:0000313" key="2">
    <source>
        <dbReference type="Proteomes" id="UP001386955"/>
    </source>
</evidence>
<comment type="caution">
    <text evidence="1">The sequence shown here is derived from an EMBL/GenBank/DDBJ whole genome shotgun (WGS) entry which is preliminary data.</text>
</comment>
<evidence type="ECO:0000313" key="1">
    <source>
        <dbReference type="EMBL" id="KAK7379908.1"/>
    </source>
</evidence>
<accession>A0AAN9RS25</accession>
<protein>
    <submittedName>
        <fullName evidence="1">Uncharacterized protein</fullName>
    </submittedName>
</protein>
<sequence length="122" mass="13662">MMVGSPSARRKVCGIAGREMCAPYCNDSPNLFWCETCELARCRWHASSWCDDHEQNCCHFNELASCSPCEPFCMSLETHELGGVRPTFSFTAIGSSRSLSKASNLDPYWWVLVEVCVAVLEL</sequence>
<gene>
    <name evidence="1" type="ORF">VNO78_34184</name>
</gene>
<organism evidence="1 2">
    <name type="scientific">Psophocarpus tetragonolobus</name>
    <name type="common">Winged bean</name>
    <name type="synonym">Dolichos tetragonolobus</name>
    <dbReference type="NCBI Taxonomy" id="3891"/>
    <lineage>
        <taxon>Eukaryota</taxon>
        <taxon>Viridiplantae</taxon>
        <taxon>Streptophyta</taxon>
        <taxon>Embryophyta</taxon>
        <taxon>Tracheophyta</taxon>
        <taxon>Spermatophyta</taxon>
        <taxon>Magnoliopsida</taxon>
        <taxon>eudicotyledons</taxon>
        <taxon>Gunneridae</taxon>
        <taxon>Pentapetalae</taxon>
        <taxon>rosids</taxon>
        <taxon>fabids</taxon>
        <taxon>Fabales</taxon>
        <taxon>Fabaceae</taxon>
        <taxon>Papilionoideae</taxon>
        <taxon>50 kb inversion clade</taxon>
        <taxon>NPAAA clade</taxon>
        <taxon>indigoferoid/millettioid clade</taxon>
        <taxon>Phaseoleae</taxon>
        <taxon>Psophocarpus</taxon>
    </lineage>
</organism>
<keyword evidence="2" id="KW-1185">Reference proteome</keyword>
<dbReference type="Proteomes" id="UP001386955">
    <property type="component" value="Unassembled WGS sequence"/>
</dbReference>